<accession>A0A2Z6ZVX6</accession>
<feature type="compositionally biased region" description="Basic residues" evidence="1">
    <location>
        <begin position="118"/>
        <end position="130"/>
    </location>
</feature>
<keyword evidence="3" id="KW-1185">Reference proteome</keyword>
<sequence length="252" mass="28215">MHTGPKTSRAARDRPEPNPRRNQTSRHDITGDSPKRRRSGGRPATATRKKSRATQGVHGRNIARASVVQRRPGGASRRWQRAASSATHARPRETKPERRRPSSAIARSRRAEWSGAKVRNKNARGGHKCSPKAAQGSALPAAVLRNGSRLSTLQAAQRARSWREHRTAARAQSRAVEGSPRAAAADGLDSINFDFRSEKLRIRYNNGNSYDQIRKTLALIPLLWIRIRPPARQRKNIRKGRETINTKNNNYS</sequence>
<evidence type="ECO:0000256" key="1">
    <source>
        <dbReference type="SAM" id="MobiDB-lite"/>
    </source>
</evidence>
<feature type="region of interest" description="Disordered" evidence="1">
    <location>
        <begin position="1"/>
        <end position="138"/>
    </location>
</feature>
<feature type="compositionally biased region" description="Low complexity" evidence="1">
    <location>
        <begin position="75"/>
        <end position="86"/>
    </location>
</feature>
<feature type="compositionally biased region" description="Basic and acidic residues" evidence="1">
    <location>
        <begin position="90"/>
        <end position="100"/>
    </location>
</feature>
<dbReference type="AlphaFoldDB" id="A0A2Z6ZVX6"/>
<reference evidence="2 3" key="1">
    <citation type="journal article" date="2015" name="Proc. Natl. Acad. Sci. U.S.A.">
        <title>The resurrection genome of Boea hygrometrica: A blueprint for survival of dehydration.</title>
        <authorList>
            <person name="Xiao L."/>
            <person name="Yang G."/>
            <person name="Zhang L."/>
            <person name="Yang X."/>
            <person name="Zhao S."/>
            <person name="Ji Z."/>
            <person name="Zhou Q."/>
            <person name="Hu M."/>
            <person name="Wang Y."/>
            <person name="Chen M."/>
            <person name="Xu Y."/>
            <person name="Jin H."/>
            <person name="Xiao X."/>
            <person name="Hu G."/>
            <person name="Bao F."/>
            <person name="Hu Y."/>
            <person name="Wan P."/>
            <person name="Li L."/>
            <person name="Deng X."/>
            <person name="Kuang T."/>
            <person name="Xiang C."/>
            <person name="Zhu J.K."/>
            <person name="Oliver M.J."/>
            <person name="He Y."/>
        </authorList>
    </citation>
    <scope>NUCLEOTIDE SEQUENCE [LARGE SCALE GENOMIC DNA]</scope>
    <source>
        <strain evidence="3">cv. XS01</strain>
    </source>
</reference>
<name>A0A2Z6ZVX6_9LAMI</name>
<gene>
    <name evidence="2" type="ORF">F511_45547</name>
</gene>
<evidence type="ECO:0000313" key="3">
    <source>
        <dbReference type="Proteomes" id="UP000250235"/>
    </source>
</evidence>
<protein>
    <submittedName>
        <fullName evidence="2">Origin recognition complex subunit 1-like</fullName>
    </submittedName>
</protein>
<evidence type="ECO:0000313" key="2">
    <source>
        <dbReference type="EMBL" id="KZV06970.1"/>
    </source>
</evidence>
<dbReference type="EMBL" id="KV049512">
    <property type="protein sequence ID" value="KZV06970.1"/>
    <property type="molecule type" value="Genomic_DNA"/>
</dbReference>
<organism evidence="2 3">
    <name type="scientific">Dorcoceras hygrometricum</name>
    <dbReference type="NCBI Taxonomy" id="472368"/>
    <lineage>
        <taxon>Eukaryota</taxon>
        <taxon>Viridiplantae</taxon>
        <taxon>Streptophyta</taxon>
        <taxon>Embryophyta</taxon>
        <taxon>Tracheophyta</taxon>
        <taxon>Spermatophyta</taxon>
        <taxon>Magnoliopsida</taxon>
        <taxon>eudicotyledons</taxon>
        <taxon>Gunneridae</taxon>
        <taxon>Pentapetalae</taxon>
        <taxon>asterids</taxon>
        <taxon>lamiids</taxon>
        <taxon>Lamiales</taxon>
        <taxon>Gesneriaceae</taxon>
        <taxon>Didymocarpoideae</taxon>
        <taxon>Trichosporeae</taxon>
        <taxon>Loxocarpinae</taxon>
        <taxon>Dorcoceras</taxon>
    </lineage>
</organism>
<dbReference type="Proteomes" id="UP000250235">
    <property type="component" value="Unassembled WGS sequence"/>
</dbReference>
<proteinExistence type="predicted"/>
<feature type="compositionally biased region" description="Basic and acidic residues" evidence="1">
    <location>
        <begin position="10"/>
        <end position="34"/>
    </location>
</feature>